<dbReference type="InterPro" id="IPR003697">
    <property type="entry name" value="Maf-like"/>
</dbReference>
<organism evidence="5 6">
    <name type="scientific">Microvirga alba</name>
    <dbReference type="NCBI Taxonomy" id="2791025"/>
    <lineage>
        <taxon>Bacteria</taxon>
        <taxon>Pseudomonadati</taxon>
        <taxon>Pseudomonadota</taxon>
        <taxon>Alphaproteobacteria</taxon>
        <taxon>Hyphomicrobiales</taxon>
        <taxon>Methylobacteriaceae</taxon>
        <taxon>Microvirga</taxon>
    </lineage>
</organism>
<comment type="similarity">
    <text evidence="4">Belongs to the Maf family.</text>
</comment>
<dbReference type="InterPro" id="IPR029001">
    <property type="entry name" value="ITPase-like_fam"/>
</dbReference>
<comment type="catalytic activity">
    <reaction evidence="4">
        <text>a 2'-deoxyribonucleoside 5'-triphosphate + H2O = a 2'-deoxyribonucleoside 5'-phosphate + diphosphate + H(+)</text>
        <dbReference type="Rhea" id="RHEA:44644"/>
        <dbReference type="ChEBI" id="CHEBI:15377"/>
        <dbReference type="ChEBI" id="CHEBI:15378"/>
        <dbReference type="ChEBI" id="CHEBI:33019"/>
        <dbReference type="ChEBI" id="CHEBI:61560"/>
        <dbReference type="ChEBI" id="CHEBI:65317"/>
        <dbReference type="EC" id="3.6.1.9"/>
    </reaction>
</comment>
<dbReference type="Gene3D" id="3.90.950.10">
    <property type="match status" value="1"/>
</dbReference>
<dbReference type="HAMAP" id="MF_00528">
    <property type="entry name" value="Maf"/>
    <property type="match status" value="1"/>
</dbReference>
<keyword evidence="3 4" id="KW-0546">Nucleotide metabolism</keyword>
<dbReference type="EC" id="3.6.1.9" evidence="4"/>
<keyword evidence="6" id="KW-1185">Reference proteome</keyword>
<dbReference type="RefSeq" id="WP_196271077.1">
    <property type="nucleotide sequence ID" value="NZ_JADQDO010000002.1"/>
</dbReference>
<dbReference type="PANTHER" id="PTHR43213">
    <property type="entry name" value="BIFUNCTIONAL DTTP/UTP PYROPHOSPHATASE/METHYLTRANSFERASE PROTEIN-RELATED"/>
    <property type="match status" value="1"/>
</dbReference>
<dbReference type="GO" id="GO:0009117">
    <property type="term" value="P:nucleotide metabolic process"/>
    <property type="evidence" value="ECO:0007669"/>
    <property type="project" value="UniProtKB-KW"/>
</dbReference>
<evidence type="ECO:0000256" key="4">
    <source>
        <dbReference type="HAMAP-Rule" id="MF_00528"/>
    </source>
</evidence>
<evidence type="ECO:0000313" key="5">
    <source>
        <dbReference type="EMBL" id="MBF9233102.1"/>
    </source>
</evidence>
<comment type="subcellular location">
    <subcellularLocation>
        <location evidence="4">Cytoplasm</location>
    </subcellularLocation>
</comment>
<dbReference type="GO" id="GO:0005737">
    <property type="term" value="C:cytoplasm"/>
    <property type="evidence" value="ECO:0007669"/>
    <property type="project" value="UniProtKB-SubCell"/>
</dbReference>
<comment type="cofactor">
    <cofactor evidence="1 4">
        <name>a divalent metal cation</name>
        <dbReference type="ChEBI" id="CHEBI:60240"/>
    </cofactor>
</comment>
<comment type="caution">
    <text evidence="5">The sequence shown here is derived from an EMBL/GenBank/DDBJ whole genome shotgun (WGS) entry which is preliminary data.</text>
</comment>
<sequence length="205" mass="21752">MTNLWVAAAPLLLASTSRTRRTLLESAGLSVETQSPDVDERAVEAAARSEALSPIDLARRLATEKALAVSRRNPERLVLGADQVLDCGDKIFHKPADRAAARVHLQSLAGRTHALHSAGSLAQGGEIVADFCVSAHLAMRGLSGEAIDLYLDLAGPEVLHSVGVYHFEGLGIHLFDHVDGDHSTILGLPLIPLLAALRRLGCLAL</sequence>
<dbReference type="Pfam" id="PF02545">
    <property type="entry name" value="Maf"/>
    <property type="match status" value="1"/>
</dbReference>
<keyword evidence="4" id="KW-0963">Cytoplasm</keyword>
<dbReference type="EMBL" id="JADQDO010000002">
    <property type="protein sequence ID" value="MBF9233102.1"/>
    <property type="molecule type" value="Genomic_DNA"/>
</dbReference>
<dbReference type="SUPFAM" id="SSF52972">
    <property type="entry name" value="ITPase-like"/>
    <property type="match status" value="1"/>
</dbReference>
<name>A0A931BUK0_9HYPH</name>
<comment type="caution">
    <text evidence="4">Lacks conserved residue(s) required for the propagation of feature annotation.</text>
</comment>
<evidence type="ECO:0000313" key="6">
    <source>
        <dbReference type="Proteomes" id="UP000599312"/>
    </source>
</evidence>
<evidence type="ECO:0000256" key="2">
    <source>
        <dbReference type="ARBA" id="ARBA00022801"/>
    </source>
</evidence>
<evidence type="ECO:0000256" key="1">
    <source>
        <dbReference type="ARBA" id="ARBA00001968"/>
    </source>
</evidence>
<dbReference type="Proteomes" id="UP000599312">
    <property type="component" value="Unassembled WGS sequence"/>
</dbReference>
<dbReference type="PANTHER" id="PTHR43213:SF5">
    <property type="entry name" value="BIFUNCTIONAL DTTP_UTP PYROPHOSPHATASE_METHYLTRANSFERASE PROTEIN-RELATED"/>
    <property type="match status" value="1"/>
</dbReference>
<gene>
    <name evidence="5" type="ORF">I2H38_06880</name>
</gene>
<dbReference type="AlphaFoldDB" id="A0A931BUK0"/>
<dbReference type="GO" id="GO:0047429">
    <property type="term" value="F:nucleoside triphosphate diphosphatase activity"/>
    <property type="evidence" value="ECO:0007669"/>
    <property type="project" value="UniProtKB-EC"/>
</dbReference>
<feature type="active site" description="Proton acceptor" evidence="4">
    <location>
        <position position="82"/>
    </location>
</feature>
<evidence type="ECO:0000256" key="3">
    <source>
        <dbReference type="ARBA" id="ARBA00023080"/>
    </source>
</evidence>
<accession>A0A931BUK0</accession>
<comment type="function">
    <text evidence="4">Nucleoside triphosphate pyrophosphatase. May have a dual role in cell division arrest and in preventing the incorporation of modified nucleotides into cellular nucleic acids.</text>
</comment>
<keyword evidence="2 4" id="KW-0378">Hydrolase</keyword>
<dbReference type="PIRSF" id="PIRSF006305">
    <property type="entry name" value="Maf"/>
    <property type="match status" value="1"/>
</dbReference>
<dbReference type="CDD" id="cd00555">
    <property type="entry name" value="Maf"/>
    <property type="match status" value="1"/>
</dbReference>
<comment type="catalytic activity">
    <reaction evidence="4">
        <text>a ribonucleoside 5'-triphosphate + H2O = a ribonucleoside 5'-phosphate + diphosphate + H(+)</text>
        <dbReference type="Rhea" id="RHEA:23996"/>
        <dbReference type="ChEBI" id="CHEBI:15377"/>
        <dbReference type="ChEBI" id="CHEBI:15378"/>
        <dbReference type="ChEBI" id="CHEBI:33019"/>
        <dbReference type="ChEBI" id="CHEBI:58043"/>
        <dbReference type="ChEBI" id="CHEBI:61557"/>
        <dbReference type="EC" id="3.6.1.9"/>
    </reaction>
</comment>
<reference evidence="5" key="1">
    <citation type="submission" date="2020-11" db="EMBL/GenBank/DDBJ databases">
        <authorList>
            <person name="Kim M.K."/>
        </authorList>
    </citation>
    <scope>NUCLEOTIDE SEQUENCE</scope>
    <source>
        <strain evidence="5">BT350</strain>
    </source>
</reference>
<proteinExistence type="inferred from homology"/>
<protein>
    <recommendedName>
        <fullName evidence="4">Nucleoside triphosphate pyrophosphatase</fullName>
        <ecNumber evidence="4">3.6.1.9</ecNumber>
    </recommendedName>
    <alternativeName>
        <fullName evidence="4">Nucleotide pyrophosphatase</fullName>
        <shortName evidence="4">Nucleotide PPase</shortName>
    </alternativeName>
</protein>